<dbReference type="AlphaFoldDB" id="A0A7D4TDP6"/>
<dbReference type="InterPro" id="IPR004090">
    <property type="entry name" value="Chemotax_Me-accpt_rcpt"/>
</dbReference>
<feature type="domain" description="PAS" evidence="7">
    <location>
        <begin position="15"/>
        <end position="77"/>
    </location>
</feature>
<dbReference type="SMART" id="SM00283">
    <property type="entry name" value="MA"/>
    <property type="match status" value="1"/>
</dbReference>
<dbReference type="InterPro" id="IPR000014">
    <property type="entry name" value="PAS"/>
</dbReference>
<dbReference type="InterPro" id="IPR013655">
    <property type="entry name" value="PAS_fold_3"/>
</dbReference>
<dbReference type="SMART" id="SM00086">
    <property type="entry name" value="PAC"/>
    <property type="match status" value="1"/>
</dbReference>
<dbReference type="EMBL" id="CP054020">
    <property type="protein sequence ID" value="QKI88787.1"/>
    <property type="molecule type" value="Genomic_DNA"/>
</dbReference>
<reference evidence="8 9" key="1">
    <citation type="submission" date="2020-05" db="EMBL/GenBank/DDBJ databases">
        <title>Thiomicrorhabdus sediminis sp.nov. and Thiomicrorhabdus xiamenensis sp.nov., novel sulfur-oxidizing bacteria isolated from coastal sediment.</title>
        <authorList>
            <person name="Liu X."/>
        </authorList>
    </citation>
    <scope>NUCLEOTIDE SEQUENCE [LARGE SCALE GENOMIC DNA]</scope>
    <source>
        <strain evidence="8 9">G2</strain>
    </source>
</reference>
<dbReference type="GO" id="GO:0016020">
    <property type="term" value="C:membrane"/>
    <property type="evidence" value="ECO:0007669"/>
    <property type="project" value="InterPro"/>
</dbReference>
<evidence type="ECO:0000256" key="5">
    <source>
        <dbReference type="SAM" id="Phobius"/>
    </source>
</evidence>
<evidence type="ECO:0000259" key="6">
    <source>
        <dbReference type="PROSITE" id="PS50111"/>
    </source>
</evidence>
<dbReference type="Gene3D" id="3.30.450.20">
    <property type="entry name" value="PAS domain"/>
    <property type="match status" value="2"/>
</dbReference>
<dbReference type="InterPro" id="IPR051310">
    <property type="entry name" value="MCP_chemotaxis"/>
</dbReference>
<accession>A0A7D4TDP6</accession>
<evidence type="ECO:0000256" key="3">
    <source>
        <dbReference type="ARBA" id="ARBA00029447"/>
    </source>
</evidence>
<dbReference type="GO" id="GO:0006935">
    <property type="term" value="P:chemotaxis"/>
    <property type="evidence" value="ECO:0007669"/>
    <property type="project" value="UniProtKB-KW"/>
</dbReference>
<dbReference type="RefSeq" id="WP_173284400.1">
    <property type="nucleotide sequence ID" value="NZ_CP054020.1"/>
</dbReference>
<comment type="similarity">
    <text evidence="3">Belongs to the methyl-accepting chemotaxis (MCP) protein family.</text>
</comment>
<dbReference type="Pfam" id="PF00015">
    <property type="entry name" value="MCPsignal"/>
    <property type="match status" value="1"/>
</dbReference>
<evidence type="ECO:0000313" key="8">
    <source>
        <dbReference type="EMBL" id="QKI88787.1"/>
    </source>
</evidence>
<keyword evidence="9" id="KW-1185">Reference proteome</keyword>
<organism evidence="8 9">
    <name type="scientific">Thiomicrorhabdus xiamenensis</name>
    <dbReference type="NCBI Taxonomy" id="2739063"/>
    <lineage>
        <taxon>Bacteria</taxon>
        <taxon>Pseudomonadati</taxon>
        <taxon>Pseudomonadota</taxon>
        <taxon>Gammaproteobacteria</taxon>
        <taxon>Thiotrichales</taxon>
        <taxon>Piscirickettsiaceae</taxon>
        <taxon>Thiomicrorhabdus</taxon>
    </lineage>
</organism>
<evidence type="ECO:0000256" key="2">
    <source>
        <dbReference type="ARBA" id="ARBA00023224"/>
    </source>
</evidence>
<evidence type="ECO:0000256" key="1">
    <source>
        <dbReference type="ARBA" id="ARBA00022500"/>
    </source>
</evidence>
<keyword evidence="2 4" id="KW-0807">Transducer</keyword>
<dbReference type="InterPro" id="IPR001610">
    <property type="entry name" value="PAC"/>
</dbReference>
<keyword evidence="1" id="KW-0145">Chemotaxis</keyword>
<dbReference type="SUPFAM" id="SSF58104">
    <property type="entry name" value="Methyl-accepting chemotaxis protein (MCP) signaling domain"/>
    <property type="match status" value="1"/>
</dbReference>
<feature type="transmembrane region" description="Helical" evidence="5">
    <location>
        <begin position="186"/>
        <end position="204"/>
    </location>
</feature>
<dbReference type="Gene3D" id="1.10.287.950">
    <property type="entry name" value="Methyl-accepting chemotaxis protein"/>
    <property type="match status" value="1"/>
</dbReference>
<evidence type="ECO:0000256" key="4">
    <source>
        <dbReference type="PROSITE-ProRule" id="PRU00284"/>
    </source>
</evidence>
<protein>
    <submittedName>
        <fullName evidence="8">PAS domain S-box protein</fullName>
    </submittedName>
</protein>
<dbReference type="PRINTS" id="PR00260">
    <property type="entry name" value="CHEMTRNSDUCR"/>
</dbReference>
<name>A0A7D4TDP6_9GAMM</name>
<dbReference type="CDD" id="cd00130">
    <property type="entry name" value="PAS"/>
    <property type="match status" value="1"/>
</dbReference>
<dbReference type="Proteomes" id="UP000504724">
    <property type="component" value="Chromosome"/>
</dbReference>
<dbReference type="SUPFAM" id="SSF55785">
    <property type="entry name" value="PYP-like sensor domain (PAS domain)"/>
    <property type="match status" value="1"/>
</dbReference>
<dbReference type="InterPro" id="IPR035965">
    <property type="entry name" value="PAS-like_dom_sf"/>
</dbReference>
<keyword evidence="5" id="KW-1133">Transmembrane helix</keyword>
<dbReference type="CDD" id="cd11386">
    <property type="entry name" value="MCP_signal"/>
    <property type="match status" value="1"/>
</dbReference>
<dbReference type="PROSITE" id="PS50112">
    <property type="entry name" value="PAS"/>
    <property type="match status" value="1"/>
</dbReference>
<dbReference type="KEGG" id="txa:HQN79_04000"/>
<sequence length="881" mass="98388">MNDSSSIQESNEFDISNLSTLVSKTDLQGTILEANDAFVAASGYSREELIGQPHNIIRHPDVPKEVFADMWHTLQQGNPWVQTVKNRRKNGQYYWVESHVTPILQKNQIVGFLSVRRPISNEQKQHAALLYQQIRNRKRSLKNGIVMNFRERFCVFHRIHPINLMVSTIALLGVLMTLIQAQILTLPVPVAGLLAAALFLYALAGRKYAFNRLGKAKVLIDKMRQSDFTGNLPFYGNHSLSRLVSAVKMMQVQLGAEVEKSIADLNRSTRLKSALDSASAKVMMIDPKGSILYCNDELKAFFESHQAALVQSCPLFDMHNLIQQPLHEIFPLASFENLNEATTTQENIANLHIVFKIKPVLNQHQQRIGTVIEWNDITQEHKIENNLKATLAMAAQGHTALKIETRELSGFYLDTSQNINALLTEINQIIESMVLVMTRLATGDLKGRIDQDLQGALAAMKGSTNVSLDNLCTIVFYIKQAVDSVNTSVNESAKASHDLSERTQQAAATLQQINATMQEVHSQQTQNTHELIEISQLSEQTITENRRAKSSLDKTVTAIDEIRSTSEKIASIISLIDGISFQTNLLALNAAVEAARAGEHGRGFAVVAGEVRSLAQKSAEAAKEIKDLIDESVQKVHEGVEQVQQTDQAFETVNHSVVKIGKALKHIEHSIQDQQEAISNTASAIGHLDQNIQSNATLVEQTSAAAQSLKEQAELLARETNKFSIDERKTEQLVQNFSEIGGIRMNDLRQSMRIWRANAQSFLNGVNVPIEQDKLTDSARSDLGQALTQMQQHNPQIQHLKEFTRTQHLHQQQHQLVKNVLELMHGSSEDLEHLKDKDYLMDQLVVISDQLDESLRSLDLALFEQNSSGKADDSPYLLAYG</sequence>
<dbReference type="InterPro" id="IPR004089">
    <property type="entry name" value="MCPsignal_dom"/>
</dbReference>
<dbReference type="Pfam" id="PF08447">
    <property type="entry name" value="PAS_3"/>
    <property type="match status" value="1"/>
</dbReference>
<proteinExistence type="inferred from homology"/>
<dbReference type="GO" id="GO:0004888">
    <property type="term" value="F:transmembrane signaling receptor activity"/>
    <property type="evidence" value="ECO:0007669"/>
    <property type="project" value="InterPro"/>
</dbReference>
<dbReference type="PANTHER" id="PTHR43531:SF11">
    <property type="entry name" value="METHYL-ACCEPTING CHEMOTAXIS PROTEIN 3"/>
    <property type="match status" value="1"/>
</dbReference>
<evidence type="ECO:0000259" key="7">
    <source>
        <dbReference type="PROSITE" id="PS50112"/>
    </source>
</evidence>
<keyword evidence="5" id="KW-0472">Membrane</keyword>
<dbReference type="GO" id="GO:0007165">
    <property type="term" value="P:signal transduction"/>
    <property type="evidence" value="ECO:0007669"/>
    <property type="project" value="UniProtKB-KW"/>
</dbReference>
<dbReference type="PROSITE" id="PS50111">
    <property type="entry name" value="CHEMOTAXIS_TRANSDUC_2"/>
    <property type="match status" value="1"/>
</dbReference>
<gene>
    <name evidence="8" type="ORF">HQN79_04000</name>
</gene>
<feature type="domain" description="Methyl-accepting transducer" evidence="6">
    <location>
        <begin position="481"/>
        <end position="710"/>
    </location>
</feature>
<evidence type="ECO:0000313" key="9">
    <source>
        <dbReference type="Proteomes" id="UP000504724"/>
    </source>
</evidence>
<dbReference type="SMART" id="SM00091">
    <property type="entry name" value="PAS"/>
    <property type="match status" value="2"/>
</dbReference>
<keyword evidence="5" id="KW-0812">Transmembrane</keyword>
<dbReference type="NCBIfam" id="TIGR00229">
    <property type="entry name" value="sensory_box"/>
    <property type="match status" value="1"/>
</dbReference>
<dbReference type="PANTHER" id="PTHR43531">
    <property type="entry name" value="PROTEIN ICFG"/>
    <property type="match status" value="1"/>
</dbReference>
<dbReference type="Pfam" id="PF13426">
    <property type="entry name" value="PAS_9"/>
    <property type="match status" value="1"/>
</dbReference>
<feature type="transmembrane region" description="Helical" evidence="5">
    <location>
        <begin position="162"/>
        <end position="180"/>
    </location>
</feature>